<proteinExistence type="predicted"/>
<dbReference type="Proteomes" id="UP000196239">
    <property type="component" value="Chromosome 1"/>
</dbReference>
<dbReference type="GO" id="GO:0043565">
    <property type="term" value="F:sequence-specific DNA binding"/>
    <property type="evidence" value="ECO:0007669"/>
    <property type="project" value="InterPro"/>
</dbReference>
<keyword evidence="6" id="KW-1185">Reference proteome</keyword>
<name>A0A128A2U1_9ARCH</name>
<dbReference type="SMART" id="SM00344">
    <property type="entry name" value="HTH_ASNC"/>
    <property type="match status" value="1"/>
</dbReference>
<dbReference type="InterPro" id="IPR019888">
    <property type="entry name" value="Tscrpt_reg_AsnC-like"/>
</dbReference>
<feature type="domain" description="HTH asnC-type" evidence="4">
    <location>
        <begin position="10"/>
        <end position="55"/>
    </location>
</feature>
<evidence type="ECO:0000313" key="6">
    <source>
        <dbReference type="Proteomes" id="UP000196239"/>
    </source>
</evidence>
<dbReference type="Gene3D" id="1.10.10.10">
    <property type="entry name" value="Winged helix-like DNA-binding domain superfamily/Winged helix DNA-binding domain"/>
    <property type="match status" value="1"/>
</dbReference>
<dbReference type="KEGG" id="ndv:NDEV_0910"/>
<keyword evidence="2" id="KW-0238">DNA-binding</keyword>
<evidence type="ECO:0000256" key="1">
    <source>
        <dbReference type="ARBA" id="ARBA00023015"/>
    </source>
</evidence>
<evidence type="ECO:0000256" key="3">
    <source>
        <dbReference type="ARBA" id="ARBA00023163"/>
    </source>
</evidence>
<protein>
    <recommendedName>
        <fullName evidence="4">HTH asnC-type domain-containing protein</fullName>
    </recommendedName>
</protein>
<dbReference type="EMBL" id="LN890280">
    <property type="protein sequence ID" value="CUR51675.1"/>
    <property type="molecule type" value="Genomic_DNA"/>
</dbReference>
<keyword evidence="3" id="KW-0804">Transcription</keyword>
<dbReference type="InterPro" id="IPR036390">
    <property type="entry name" value="WH_DNA-bd_sf"/>
</dbReference>
<accession>A0A128A2U1</accession>
<dbReference type="PANTHER" id="PTHR43413:SF8">
    <property type="entry name" value="HTH-TYPE TRANSCRIPTIONAL REGULATOR PTR1"/>
    <property type="match status" value="1"/>
</dbReference>
<dbReference type="SUPFAM" id="SSF46785">
    <property type="entry name" value="Winged helix' DNA-binding domain"/>
    <property type="match status" value="1"/>
</dbReference>
<keyword evidence="1" id="KW-0805">Transcription regulation</keyword>
<evidence type="ECO:0000313" key="5">
    <source>
        <dbReference type="EMBL" id="CUR51675.1"/>
    </source>
</evidence>
<sequence length="165" mass="19157">MSDAFLTAVDDIDRRILELLMENARIPARQIAIKLRNEGHSIQDRAVAYRIERLEKKQIIKGYETIIRQSVVEDFEALYLKFKATKSTENLTDQVCNFVKDLPNCLMTATVTGNWNLLILTAKDELGKKCEKQIIDKFCEYIEDYRVCNLKFESINTLNMQSVMI</sequence>
<dbReference type="Pfam" id="PF13404">
    <property type="entry name" value="HTH_AsnC-type"/>
    <property type="match status" value="1"/>
</dbReference>
<dbReference type="InterPro" id="IPR000485">
    <property type="entry name" value="AsnC-type_HTH_dom"/>
</dbReference>
<evidence type="ECO:0000259" key="4">
    <source>
        <dbReference type="Pfam" id="PF13404"/>
    </source>
</evidence>
<dbReference type="AlphaFoldDB" id="A0A128A2U1"/>
<gene>
    <name evidence="5" type="ORF">NDEV_0910</name>
</gene>
<dbReference type="InterPro" id="IPR050684">
    <property type="entry name" value="HTH-Siroheme_Decarb"/>
</dbReference>
<reference evidence="6" key="1">
    <citation type="submission" date="2015-10" db="EMBL/GenBank/DDBJ databases">
        <authorList>
            <person name="Lehtovirta-Morley L.E."/>
            <person name="Vieille C."/>
        </authorList>
    </citation>
    <scope>NUCLEOTIDE SEQUENCE [LARGE SCALE GENOMIC DNA]</scope>
</reference>
<organism evidence="5 6">
    <name type="scientific">Nitrosotalea devaniterrae</name>
    <dbReference type="NCBI Taxonomy" id="1078905"/>
    <lineage>
        <taxon>Archaea</taxon>
        <taxon>Nitrososphaerota</taxon>
        <taxon>Nitrososphaeria</taxon>
        <taxon>Nitrosotaleales</taxon>
        <taxon>Nitrosotaleaceae</taxon>
        <taxon>Nitrosotalea</taxon>
    </lineage>
</organism>
<evidence type="ECO:0000256" key="2">
    <source>
        <dbReference type="ARBA" id="ARBA00023125"/>
    </source>
</evidence>
<dbReference type="PANTHER" id="PTHR43413">
    <property type="entry name" value="TRANSCRIPTIONAL REGULATOR, ASNC FAMILY"/>
    <property type="match status" value="1"/>
</dbReference>
<dbReference type="InterPro" id="IPR036388">
    <property type="entry name" value="WH-like_DNA-bd_sf"/>
</dbReference>